<proteinExistence type="predicted"/>
<reference evidence="1" key="2">
    <citation type="submission" date="2025-03" db="EMBL/GenBank/DDBJ databases">
        <authorList>
            <consortium name="ELIXIR-Norway"/>
            <consortium name="Elixir Norway"/>
        </authorList>
    </citation>
    <scope>NUCLEOTIDE SEQUENCE</scope>
</reference>
<protein>
    <submittedName>
        <fullName evidence="1">Uncharacterized protein</fullName>
    </submittedName>
</protein>
<accession>A0AC59YE19</accession>
<gene>
    <name evidence="1" type="ORF">MRATA1EN22A_LOCUS5042</name>
</gene>
<dbReference type="Proteomes" id="UP001162501">
    <property type="component" value="Chromosome 14"/>
</dbReference>
<sequence>MMSVLMNTIVFEDCRNQWSVSRPLLGLILLNEKYFGELRAGLISSQPLPKQEALAQCFRSLMEGVEQNLSLKNRDKFTQNLSVFRRDVAEALRSNGSTEPLDMMS</sequence>
<reference evidence="1" key="1">
    <citation type="submission" date="2023-05" db="EMBL/GenBank/DDBJ databases">
        <authorList>
            <consortium name="ELIXIR-Norway"/>
        </authorList>
    </citation>
    <scope>NUCLEOTIDE SEQUENCE</scope>
</reference>
<evidence type="ECO:0000313" key="1">
    <source>
        <dbReference type="EMBL" id="CAM9617883.1"/>
    </source>
</evidence>
<organism evidence="1 2">
    <name type="scientific">Rangifer tarandus platyrhynchus</name>
    <name type="common">Svalbard reindeer</name>
    <dbReference type="NCBI Taxonomy" id="3082113"/>
    <lineage>
        <taxon>Eukaryota</taxon>
        <taxon>Metazoa</taxon>
        <taxon>Chordata</taxon>
        <taxon>Craniata</taxon>
        <taxon>Vertebrata</taxon>
        <taxon>Euteleostomi</taxon>
        <taxon>Mammalia</taxon>
        <taxon>Eutheria</taxon>
        <taxon>Laurasiatheria</taxon>
        <taxon>Artiodactyla</taxon>
        <taxon>Ruminantia</taxon>
        <taxon>Pecora</taxon>
        <taxon>Cervidae</taxon>
        <taxon>Odocoileinae</taxon>
        <taxon>Rangifer</taxon>
    </lineage>
</organism>
<evidence type="ECO:0000313" key="2">
    <source>
        <dbReference type="Proteomes" id="UP001162501"/>
    </source>
</evidence>
<dbReference type="EMBL" id="OX596098">
    <property type="protein sequence ID" value="CAM9617883.1"/>
    <property type="molecule type" value="Genomic_DNA"/>
</dbReference>
<name>A0AC59YE19_RANTA</name>